<keyword evidence="2" id="KW-1185">Reference proteome</keyword>
<gene>
    <name evidence="1" type="ORF">XENOCAPTIV_028796</name>
</gene>
<evidence type="ECO:0000313" key="2">
    <source>
        <dbReference type="Proteomes" id="UP001434883"/>
    </source>
</evidence>
<comment type="caution">
    <text evidence="1">The sequence shown here is derived from an EMBL/GenBank/DDBJ whole genome shotgun (WGS) entry which is preliminary data.</text>
</comment>
<dbReference type="EMBL" id="JAHRIN010042812">
    <property type="protein sequence ID" value="MEQ2206392.1"/>
    <property type="molecule type" value="Genomic_DNA"/>
</dbReference>
<name>A0ABV0RFY8_9TELE</name>
<proteinExistence type="predicted"/>
<evidence type="ECO:0000313" key="1">
    <source>
        <dbReference type="EMBL" id="MEQ2206392.1"/>
    </source>
</evidence>
<feature type="non-terminal residue" evidence="1">
    <location>
        <position position="1"/>
    </location>
</feature>
<organism evidence="1 2">
    <name type="scientific">Xenoophorus captivus</name>
    <dbReference type="NCBI Taxonomy" id="1517983"/>
    <lineage>
        <taxon>Eukaryota</taxon>
        <taxon>Metazoa</taxon>
        <taxon>Chordata</taxon>
        <taxon>Craniata</taxon>
        <taxon>Vertebrata</taxon>
        <taxon>Euteleostomi</taxon>
        <taxon>Actinopterygii</taxon>
        <taxon>Neopterygii</taxon>
        <taxon>Teleostei</taxon>
        <taxon>Neoteleostei</taxon>
        <taxon>Acanthomorphata</taxon>
        <taxon>Ovalentaria</taxon>
        <taxon>Atherinomorphae</taxon>
        <taxon>Cyprinodontiformes</taxon>
        <taxon>Goodeidae</taxon>
        <taxon>Xenoophorus</taxon>
    </lineage>
</organism>
<protein>
    <submittedName>
        <fullName evidence="1">Uncharacterized protein</fullName>
    </submittedName>
</protein>
<reference evidence="1 2" key="1">
    <citation type="submission" date="2021-06" db="EMBL/GenBank/DDBJ databases">
        <authorList>
            <person name="Palmer J.M."/>
        </authorList>
    </citation>
    <scope>NUCLEOTIDE SEQUENCE [LARGE SCALE GENOMIC DNA]</scope>
    <source>
        <strain evidence="1 2">XC_2019</strain>
        <tissue evidence="1">Muscle</tissue>
    </source>
</reference>
<dbReference type="Proteomes" id="UP001434883">
    <property type="component" value="Unassembled WGS sequence"/>
</dbReference>
<sequence length="53" mass="5894">VTLEMVPSDPPAEELNTTETAKTYKVNCDKRNVTGMENLTVQVLNASQVRFLP</sequence>
<accession>A0ABV0RFY8</accession>